<dbReference type="Proteomes" id="UP001055072">
    <property type="component" value="Unassembled WGS sequence"/>
</dbReference>
<comment type="caution">
    <text evidence="1">The sequence shown here is derived from an EMBL/GenBank/DDBJ whole genome shotgun (WGS) entry which is preliminary data.</text>
</comment>
<name>A0ACB8TTD0_9APHY</name>
<organism evidence="1 2">
    <name type="scientific">Irpex rosettiformis</name>
    <dbReference type="NCBI Taxonomy" id="378272"/>
    <lineage>
        <taxon>Eukaryota</taxon>
        <taxon>Fungi</taxon>
        <taxon>Dikarya</taxon>
        <taxon>Basidiomycota</taxon>
        <taxon>Agaricomycotina</taxon>
        <taxon>Agaricomycetes</taxon>
        <taxon>Polyporales</taxon>
        <taxon>Irpicaceae</taxon>
        <taxon>Irpex</taxon>
    </lineage>
</organism>
<gene>
    <name evidence="1" type="ORF">BDY19DRAFT_909133</name>
</gene>
<evidence type="ECO:0000313" key="2">
    <source>
        <dbReference type="Proteomes" id="UP001055072"/>
    </source>
</evidence>
<evidence type="ECO:0000313" key="1">
    <source>
        <dbReference type="EMBL" id="KAI0085332.1"/>
    </source>
</evidence>
<keyword evidence="2" id="KW-1185">Reference proteome</keyword>
<dbReference type="EMBL" id="MU274932">
    <property type="protein sequence ID" value="KAI0085332.1"/>
    <property type="molecule type" value="Genomic_DNA"/>
</dbReference>
<accession>A0ACB8TTD0</accession>
<protein>
    <submittedName>
        <fullName evidence="1">Uncharacterized protein</fullName>
    </submittedName>
</protein>
<proteinExistence type="predicted"/>
<sequence>MTTLISRLSNLLQDVITHPHLRRNASYYFSETASVIDSLSGDEVLHLVGRERTVQFGEEYNQRLRRKLDLVIPPLCAAVYFTQFLYVKHTALTGTHPQYDYCRDKTSLNYASIMGLLIMGQIVPLHIALQSGVLGVLCFLVFEFPTVYISQKLRVAKYPENPVPFAFCSATRISWFYVMITQ</sequence>
<reference evidence="1" key="1">
    <citation type="journal article" date="2021" name="Environ. Microbiol.">
        <title>Gene family expansions and transcriptome signatures uncover fungal adaptations to wood decay.</title>
        <authorList>
            <person name="Hage H."/>
            <person name="Miyauchi S."/>
            <person name="Viragh M."/>
            <person name="Drula E."/>
            <person name="Min B."/>
            <person name="Chaduli D."/>
            <person name="Navarro D."/>
            <person name="Favel A."/>
            <person name="Norest M."/>
            <person name="Lesage-Meessen L."/>
            <person name="Balint B."/>
            <person name="Merenyi Z."/>
            <person name="de Eugenio L."/>
            <person name="Morin E."/>
            <person name="Martinez A.T."/>
            <person name="Baldrian P."/>
            <person name="Stursova M."/>
            <person name="Martinez M.J."/>
            <person name="Novotny C."/>
            <person name="Magnuson J.K."/>
            <person name="Spatafora J.W."/>
            <person name="Maurice S."/>
            <person name="Pangilinan J."/>
            <person name="Andreopoulos W."/>
            <person name="LaButti K."/>
            <person name="Hundley H."/>
            <person name="Na H."/>
            <person name="Kuo A."/>
            <person name="Barry K."/>
            <person name="Lipzen A."/>
            <person name="Henrissat B."/>
            <person name="Riley R."/>
            <person name="Ahrendt S."/>
            <person name="Nagy L.G."/>
            <person name="Grigoriev I.V."/>
            <person name="Martin F."/>
            <person name="Rosso M.N."/>
        </authorList>
    </citation>
    <scope>NUCLEOTIDE SEQUENCE</scope>
    <source>
        <strain evidence="1">CBS 384.51</strain>
    </source>
</reference>